<organism evidence="8 9">
    <name type="scientific">Rahnella laticis</name>
    <dbReference type="NCBI Taxonomy" id="2787622"/>
    <lineage>
        <taxon>Bacteria</taxon>
        <taxon>Pseudomonadati</taxon>
        <taxon>Pseudomonadota</taxon>
        <taxon>Gammaproteobacteria</taxon>
        <taxon>Enterobacterales</taxon>
        <taxon>Yersiniaceae</taxon>
        <taxon>Rahnella</taxon>
    </lineage>
</organism>
<dbReference type="EMBL" id="JADOBI010000002">
    <property type="protein sequence ID" value="MBF7978835.1"/>
    <property type="molecule type" value="Genomic_DNA"/>
</dbReference>
<dbReference type="PANTHER" id="PTHR33420:SF12">
    <property type="entry name" value="FIMBRIN-LIKE PROTEIN FIMI-RELATED"/>
    <property type="match status" value="1"/>
</dbReference>
<comment type="subcellular location">
    <subcellularLocation>
        <location evidence="1">Fimbrium</location>
    </subcellularLocation>
</comment>
<feature type="signal peptide" evidence="5">
    <location>
        <begin position="1"/>
        <end position="22"/>
    </location>
</feature>
<keyword evidence="3 5" id="KW-0732">Signal</keyword>
<comment type="similarity">
    <text evidence="2">Belongs to the fimbrial protein family.</text>
</comment>
<dbReference type="InterPro" id="IPR036937">
    <property type="entry name" value="Adhesion_dom_fimbrial_sf"/>
</dbReference>
<evidence type="ECO:0000256" key="3">
    <source>
        <dbReference type="ARBA" id="ARBA00022729"/>
    </source>
</evidence>
<gene>
    <name evidence="8" type="ORF">IV433_05350</name>
</gene>
<evidence type="ECO:0000256" key="2">
    <source>
        <dbReference type="ARBA" id="ARBA00006671"/>
    </source>
</evidence>
<dbReference type="InterPro" id="IPR008966">
    <property type="entry name" value="Adhesion_dom_sf"/>
</dbReference>
<dbReference type="Gene3D" id="2.60.40.1090">
    <property type="entry name" value="Fimbrial-type adhesion domain"/>
    <property type="match status" value="1"/>
</dbReference>
<dbReference type="InterPro" id="IPR050263">
    <property type="entry name" value="Bact_Fimbrial_Adh_Pro"/>
</dbReference>
<feature type="chain" id="PRO_5045755107" evidence="5">
    <location>
        <begin position="23"/>
        <end position="315"/>
    </location>
</feature>
<evidence type="ECO:0000256" key="4">
    <source>
        <dbReference type="ARBA" id="ARBA00023263"/>
    </source>
</evidence>
<dbReference type="Pfam" id="PF00419">
    <property type="entry name" value="Fimbrial"/>
    <property type="match status" value="1"/>
</dbReference>
<evidence type="ECO:0000259" key="6">
    <source>
        <dbReference type="Pfam" id="PF00419"/>
    </source>
</evidence>
<dbReference type="Pfam" id="PF22003">
    <property type="entry name" value="MrkDrd"/>
    <property type="match status" value="1"/>
</dbReference>
<feature type="domain" description="Fimbrial-type adhesion" evidence="6">
    <location>
        <begin position="181"/>
        <end position="315"/>
    </location>
</feature>
<evidence type="ECO:0000259" key="7">
    <source>
        <dbReference type="Pfam" id="PF22003"/>
    </source>
</evidence>
<dbReference type="Gene3D" id="2.60.40.3310">
    <property type="match status" value="1"/>
</dbReference>
<name>A0ABS0E196_9GAMM</name>
<dbReference type="RefSeq" id="WP_195813336.1">
    <property type="nucleotide sequence ID" value="NZ_JADOBI010000002.1"/>
</dbReference>
<dbReference type="SUPFAM" id="SSF49401">
    <property type="entry name" value="Bacterial adhesins"/>
    <property type="match status" value="1"/>
</dbReference>
<keyword evidence="9" id="KW-1185">Reference proteome</keyword>
<feature type="domain" description="MrkD-like receptor binding" evidence="7">
    <location>
        <begin position="46"/>
        <end position="161"/>
    </location>
</feature>
<keyword evidence="4" id="KW-0281">Fimbrium</keyword>
<accession>A0ABS0E196</accession>
<proteinExistence type="inferred from homology"/>
<dbReference type="InterPro" id="IPR000259">
    <property type="entry name" value="Adhesion_dom_fimbrial"/>
</dbReference>
<sequence>MNFNIRHLILLPLCFLSFFGKADCLNIVAATINQTIPALSFQRDVDVPVGTILWQGDVSSPVGGALGCSGTVIDNRKNIVGSNSGMMSGNSQVYSTSVPGIGYAISYNSTSFSNGRAWPSQTTTGASDATLIETTSSLRLIKTGPITSGVLPAGQYGEWTWGGGVIEKIFIANSPTITVLSCSINNTSIQVPLEDVFASDLTSVGTTAKPKLFNVGLECEAGAKINAKLTGTQNTDSSVNGVLQLTGAGGNNVANGVGIQILYNDAPVVFNNNVVLKTASGGQETFPFTAQYYQTKTAVTAGSANATATLEITYQ</sequence>
<dbReference type="Proteomes" id="UP000636811">
    <property type="component" value="Unassembled WGS sequence"/>
</dbReference>
<reference evidence="8 9" key="1">
    <citation type="submission" date="2020-11" db="EMBL/GenBank/DDBJ databases">
        <title>Taxonomic investigation of Rahnella strains.</title>
        <authorList>
            <person name="Lee S.D."/>
        </authorList>
    </citation>
    <scope>NUCLEOTIDE SEQUENCE [LARGE SCALE GENOMIC DNA]</scope>
    <source>
        <strain evidence="8 9">SAP-17</strain>
    </source>
</reference>
<evidence type="ECO:0000256" key="5">
    <source>
        <dbReference type="SAM" id="SignalP"/>
    </source>
</evidence>
<protein>
    <submittedName>
        <fullName evidence="8">Fimbrial protein</fullName>
    </submittedName>
</protein>
<evidence type="ECO:0000313" key="8">
    <source>
        <dbReference type="EMBL" id="MBF7978835.1"/>
    </source>
</evidence>
<dbReference type="PANTHER" id="PTHR33420">
    <property type="entry name" value="FIMBRIAL SUBUNIT ELFA-RELATED"/>
    <property type="match status" value="1"/>
</dbReference>
<evidence type="ECO:0000256" key="1">
    <source>
        <dbReference type="ARBA" id="ARBA00004561"/>
    </source>
</evidence>
<comment type="caution">
    <text evidence="8">The sequence shown here is derived from an EMBL/GenBank/DDBJ whole genome shotgun (WGS) entry which is preliminary data.</text>
</comment>
<evidence type="ECO:0000313" key="9">
    <source>
        <dbReference type="Proteomes" id="UP000636811"/>
    </source>
</evidence>
<dbReference type="InterPro" id="IPR054160">
    <property type="entry name" value="MrkD_recept-bd"/>
</dbReference>